<dbReference type="PROSITE" id="PS51898">
    <property type="entry name" value="TYR_RECOMBINASE"/>
    <property type="match status" value="1"/>
</dbReference>
<keyword evidence="2" id="KW-0229">DNA integration</keyword>
<dbReference type="Gene3D" id="1.10.150.130">
    <property type="match status" value="1"/>
</dbReference>
<dbReference type="InterPro" id="IPR004107">
    <property type="entry name" value="Integrase_SAM-like_N"/>
</dbReference>
<feature type="domain" description="Tyr recombinase" evidence="5">
    <location>
        <begin position="181"/>
        <end position="398"/>
    </location>
</feature>
<evidence type="ECO:0000256" key="1">
    <source>
        <dbReference type="ARBA" id="ARBA00008857"/>
    </source>
</evidence>
<dbReference type="InterPro" id="IPR011010">
    <property type="entry name" value="DNA_brk_join_enz"/>
</dbReference>
<dbReference type="InterPro" id="IPR002104">
    <property type="entry name" value="Integrase_catalytic"/>
</dbReference>
<comment type="caution">
    <text evidence="6">The sequence shown here is derived from an EMBL/GenBank/DDBJ whole genome shotgun (WGS) entry which is preliminary data.</text>
</comment>
<proteinExistence type="inferred from homology"/>
<dbReference type="Proteomes" id="UP001139168">
    <property type="component" value="Unassembled WGS sequence"/>
</dbReference>
<protein>
    <submittedName>
        <fullName evidence="6">Site-specific integrase</fullName>
    </submittedName>
</protein>
<evidence type="ECO:0000256" key="4">
    <source>
        <dbReference type="ARBA" id="ARBA00023172"/>
    </source>
</evidence>
<evidence type="ECO:0000256" key="2">
    <source>
        <dbReference type="ARBA" id="ARBA00022908"/>
    </source>
</evidence>
<organism evidence="6 7">
    <name type="scientific">Arthrobacter gengyunqii</name>
    <dbReference type="NCBI Taxonomy" id="2886940"/>
    <lineage>
        <taxon>Bacteria</taxon>
        <taxon>Bacillati</taxon>
        <taxon>Actinomycetota</taxon>
        <taxon>Actinomycetes</taxon>
        <taxon>Micrococcales</taxon>
        <taxon>Micrococcaceae</taxon>
        <taxon>Arthrobacter</taxon>
    </lineage>
</organism>
<accession>A0ABS8GHN9</accession>
<evidence type="ECO:0000313" key="7">
    <source>
        <dbReference type="Proteomes" id="UP001139168"/>
    </source>
</evidence>
<dbReference type="InterPro" id="IPR013762">
    <property type="entry name" value="Integrase-like_cat_sf"/>
</dbReference>
<comment type="similarity">
    <text evidence="1">Belongs to the 'phage' integrase family.</text>
</comment>
<dbReference type="InterPro" id="IPR050808">
    <property type="entry name" value="Phage_Integrase"/>
</dbReference>
<keyword evidence="4" id="KW-0233">DNA recombination</keyword>
<evidence type="ECO:0000313" key="6">
    <source>
        <dbReference type="EMBL" id="MCC3265888.1"/>
    </source>
</evidence>
<evidence type="ECO:0000259" key="5">
    <source>
        <dbReference type="PROSITE" id="PS51898"/>
    </source>
</evidence>
<dbReference type="PANTHER" id="PTHR30629:SF2">
    <property type="entry name" value="PROPHAGE INTEGRASE INTS-RELATED"/>
    <property type="match status" value="1"/>
</dbReference>
<dbReference type="EMBL" id="JAJFZQ010000005">
    <property type="protein sequence ID" value="MCC3265888.1"/>
    <property type="molecule type" value="Genomic_DNA"/>
</dbReference>
<dbReference type="PANTHER" id="PTHR30629">
    <property type="entry name" value="PROPHAGE INTEGRASE"/>
    <property type="match status" value="1"/>
</dbReference>
<keyword evidence="7" id="KW-1185">Reference proteome</keyword>
<dbReference type="Gene3D" id="1.10.443.10">
    <property type="entry name" value="Intergrase catalytic core"/>
    <property type="match status" value="1"/>
</dbReference>
<gene>
    <name evidence="6" type="ORF">LJ752_07505</name>
</gene>
<evidence type="ECO:0000256" key="3">
    <source>
        <dbReference type="ARBA" id="ARBA00023125"/>
    </source>
</evidence>
<dbReference type="Pfam" id="PF00589">
    <property type="entry name" value="Phage_integrase"/>
    <property type="match status" value="1"/>
</dbReference>
<keyword evidence="3" id="KW-0238">DNA-binding</keyword>
<name>A0ABS8GHN9_9MICC</name>
<dbReference type="RefSeq" id="WP_227890706.1">
    <property type="nucleotide sequence ID" value="NZ_JAJFZQ010000005.1"/>
</dbReference>
<dbReference type="InterPro" id="IPR010998">
    <property type="entry name" value="Integrase_recombinase_N"/>
</dbReference>
<sequence length="410" mass="45708">MANVEIPPGSWGRISKAKRQADGKYKASGRFKTLDGLVLQRNRYGTTSRKAEDALLKLFQDLASEGVQPLRSEDPFGKIIEEWIIHAEFDKARFRVSTAYEYARVARRDIMPALGKMPLSQLGVRPCSEYLHGILQNEGGYAKAQQNKAVLSNIMTWAAGRGLIIGNPVRQVAALPRAPKRTVDIIEAKDVGPVLEALRRHAENPPRRPGPRPNFDIVDGVELSLATGVRISELLGLRWEDLVIDGPGPYSVSVTGTVGWEKDQGMLRHNYGKSDESIRKLSIGPKTAASLRLRRAREVRPNPLGAVFPSRNGRWLHQANWRRRWRALRTDLSLAIDLPEDVELSKFTPHTFRRTVGTHVAEANGIETAARQLGHSGTGTTVRHYVKQRHEAPDSSPVLETLIYGFNPTH</sequence>
<reference evidence="6" key="1">
    <citation type="submission" date="2021-10" db="EMBL/GenBank/DDBJ databases">
        <title>Novel species in genus Arthrobacter.</title>
        <authorList>
            <person name="Liu Y."/>
        </authorList>
    </citation>
    <scope>NUCLEOTIDE SEQUENCE</scope>
    <source>
        <strain evidence="6">Zg-Y786</strain>
    </source>
</reference>
<dbReference type="SUPFAM" id="SSF56349">
    <property type="entry name" value="DNA breaking-rejoining enzymes"/>
    <property type="match status" value="1"/>
</dbReference>
<dbReference type="Pfam" id="PF14659">
    <property type="entry name" value="Phage_int_SAM_3"/>
    <property type="match status" value="1"/>
</dbReference>